<feature type="active site" description="Charge relay system" evidence="10 11">
    <location>
        <position position="142"/>
    </location>
</feature>
<keyword evidence="9" id="KW-0106">Calcium</keyword>
<evidence type="ECO:0000256" key="7">
    <source>
        <dbReference type="ARBA" id="ARBA00022801"/>
    </source>
</evidence>
<dbReference type="PROSITE" id="PS00138">
    <property type="entry name" value="SUBTILASE_SER"/>
    <property type="match status" value="1"/>
</dbReference>
<evidence type="ECO:0000256" key="2">
    <source>
        <dbReference type="ARBA" id="ARBA00004613"/>
    </source>
</evidence>
<dbReference type="CDD" id="cd07477">
    <property type="entry name" value="Peptidases_S8_Subtilisin_subset"/>
    <property type="match status" value="1"/>
</dbReference>
<dbReference type="GO" id="GO:0046872">
    <property type="term" value="F:metal ion binding"/>
    <property type="evidence" value="ECO:0007669"/>
    <property type="project" value="UniProtKB-KW"/>
</dbReference>
<dbReference type="InterPro" id="IPR023827">
    <property type="entry name" value="Peptidase_S8_Asp-AS"/>
</dbReference>
<protein>
    <submittedName>
        <fullName evidence="14">Serine alkaline peptidase preproprotein</fullName>
    </submittedName>
</protein>
<dbReference type="PRINTS" id="PR00723">
    <property type="entry name" value="SUBTILISIN"/>
</dbReference>
<dbReference type="SUPFAM" id="SSF52743">
    <property type="entry name" value="Subtilisin-like"/>
    <property type="match status" value="1"/>
</dbReference>
<dbReference type="InterPro" id="IPR000209">
    <property type="entry name" value="Peptidase_S8/S53_dom"/>
</dbReference>
<feature type="active site" description="Charge relay system" evidence="10 11">
    <location>
        <position position="329"/>
    </location>
</feature>
<evidence type="ECO:0000256" key="10">
    <source>
        <dbReference type="PIRSR" id="PIRSR615500-1"/>
    </source>
</evidence>
<evidence type="ECO:0000256" key="1">
    <source>
        <dbReference type="ARBA" id="ARBA00001913"/>
    </source>
</evidence>
<feature type="domain" description="Peptidase S8/S53" evidence="13">
    <location>
        <begin position="133"/>
        <end position="374"/>
    </location>
</feature>
<proteinExistence type="inferred from homology"/>
<gene>
    <name evidence="14" type="primary">sapV</name>
</gene>
<dbReference type="PANTHER" id="PTHR43806">
    <property type="entry name" value="PEPTIDASE S8"/>
    <property type="match status" value="1"/>
</dbReference>
<dbReference type="PROSITE" id="PS00136">
    <property type="entry name" value="SUBTILASE_ASP"/>
    <property type="match status" value="1"/>
</dbReference>
<evidence type="ECO:0000256" key="11">
    <source>
        <dbReference type="PROSITE-ProRule" id="PRU01240"/>
    </source>
</evidence>
<dbReference type="GO" id="GO:0004252">
    <property type="term" value="F:serine-type endopeptidase activity"/>
    <property type="evidence" value="ECO:0007669"/>
    <property type="project" value="UniProtKB-UniRule"/>
</dbReference>
<evidence type="ECO:0000256" key="3">
    <source>
        <dbReference type="ARBA" id="ARBA00011073"/>
    </source>
</evidence>
<evidence type="ECO:0000256" key="5">
    <source>
        <dbReference type="ARBA" id="ARBA00022670"/>
    </source>
</evidence>
<keyword evidence="4" id="KW-0964">Secreted</keyword>
<comment type="similarity">
    <text evidence="3 11 12">Belongs to the peptidase S8 family.</text>
</comment>
<name>A0A6B9KY78_9BACI</name>
<organism evidence="14">
    <name type="scientific">Virgibacillus natechei</name>
    <dbReference type="NCBI Taxonomy" id="1216297"/>
    <lineage>
        <taxon>Bacteria</taxon>
        <taxon>Bacillati</taxon>
        <taxon>Bacillota</taxon>
        <taxon>Bacilli</taxon>
        <taxon>Bacillales</taxon>
        <taxon>Bacillaceae</taxon>
        <taxon>Virgibacillus</taxon>
    </lineage>
</organism>
<dbReference type="InterPro" id="IPR050131">
    <property type="entry name" value="Peptidase_S8_subtilisin-like"/>
</dbReference>
<keyword evidence="6" id="KW-0479">Metal-binding</keyword>
<dbReference type="Pfam" id="PF00082">
    <property type="entry name" value="Peptidase_S8"/>
    <property type="match status" value="1"/>
</dbReference>
<feature type="active site" description="Charge relay system" evidence="10 11">
    <location>
        <position position="172"/>
    </location>
</feature>
<dbReference type="InterPro" id="IPR034202">
    <property type="entry name" value="Subtilisin_Carlsberg-like"/>
</dbReference>
<evidence type="ECO:0000256" key="12">
    <source>
        <dbReference type="RuleBase" id="RU003355"/>
    </source>
</evidence>
<dbReference type="PROSITE" id="PS51892">
    <property type="entry name" value="SUBTILASE"/>
    <property type="match status" value="1"/>
</dbReference>
<evidence type="ECO:0000256" key="8">
    <source>
        <dbReference type="ARBA" id="ARBA00022825"/>
    </source>
</evidence>
<dbReference type="PANTHER" id="PTHR43806:SF11">
    <property type="entry name" value="CEREVISIN-RELATED"/>
    <property type="match status" value="1"/>
</dbReference>
<dbReference type="EMBL" id="MN094794">
    <property type="protein sequence ID" value="QHB15709.1"/>
    <property type="molecule type" value="Genomic_DNA"/>
</dbReference>
<dbReference type="GO" id="GO:0006508">
    <property type="term" value="P:proteolysis"/>
    <property type="evidence" value="ECO:0007669"/>
    <property type="project" value="UniProtKB-KW"/>
</dbReference>
<dbReference type="SMR" id="A0A6B9KY78"/>
<dbReference type="InterPro" id="IPR023828">
    <property type="entry name" value="Peptidase_S8_Ser-AS"/>
</dbReference>
<dbReference type="AlphaFoldDB" id="A0A6B9KY78"/>
<keyword evidence="5 11" id="KW-0645">Protease</keyword>
<comment type="cofactor">
    <cofactor evidence="1">
        <name>Ca(2+)</name>
        <dbReference type="ChEBI" id="CHEBI:29108"/>
    </cofactor>
</comment>
<evidence type="ECO:0000256" key="6">
    <source>
        <dbReference type="ARBA" id="ARBA00022723"/>
    </source>
</evidence>
<dbReference type="GO" id="GO:0005576">
    <property type="term" value="C:extracellular region"/>
    <property type="evidence" value="ECO:0007669"/>
    <property type="project" value="UniProtKB-SubCell"/>
</dbReference>
<dbReference type="Gene3D" id="3.40.50.200">
    <property type="entry name" value="Peptidase S8/S53 domain"/>
    <property type="match status" value="1"/>
</dbReference>
<comment type="subcellular location">
    <subcellularLocation>
        <location evidence="2">Secreted</location>
    </subcellularLocation>
</comment>
<dbReference type="SUPFAM" id="SSF54897">
    <property type="entry name" value="Protease propeptides/inhibitors"/>
    <property type="match status" value="1"/>
</dbReference>
<accession>A0A6B9KY78</accession>
<evidence type="ECO:0000256" key="4">
    <source>
        <dbReference type="ARBA" id="ARBA00022525"/>
    </source>
</evidence>
<reference evidence="14" key="1">
    <citation type="journal article" date="2019" name="Biomed. Res. Int.">
        <title>Identification of a New Serine Alkaline Peptidase from the Moderately Halophilic Virgibacillus natechei sp. nov., Strain FarD(T) and its Application as Bioadditive for Peptide Synthesis and Laundry Detergent Formulations.</title>
        <authorList>
            <person name="Mechri S."/>
            <person name="Bouacem K."/>
            <person name="Amziane M."/>
            <person name="Dab A."/>
            <person name="Nateche F."/>
            <person name="Jaouadi B."/>
        </authorList>
    </citation>
    <scope>NUCLEOTIDE SEQUENCE</scope>
    <source>
        <strain evidence="14">FarDT</strain>
    </source>
</reference>
<dbReference type="PROSITE" id="PS00137">
    <property type="entry name" value="SUBTILASE_HIS"/>
    <property type="match status" value="1"/>
</dbReference>
<evidence type="ECO:0000256" key="9">
    <source>
        <dbReference type="ARBA" id="ARBA00022837"/>
    </source>
</evidence>
<keyword evidence="8 11" id="KW-0720">Serine protease</keyword>
<dbReference type="InterPro" id="IPR022398">
    <property type="entry name" value="Peptidase_S8_His-AS"/>
</dbReference>
<dbReference type="InterPro" id="IPR015500">
    <property type="entry name" value="Peptidase_S8_subtilisin-rel"/>
</dbReference>
<sequence>MMNKRIIISVFLSILFLVVNFQEVDAAVDGEGDQYFVTFKTEVNEGIITDHNGEIIKEYTISPSLLVELPKGSVEVIEEADEVVSVEPNVEVEISGYEDIDWGSIDIDPQEQTVPWGIDYIGKAAAHQLGIFGKGIRVGIIDSGIKPHKDLKVSGGINILDNSENYFDGYGHGTWVAGIIGALDNSYGLLGVASDADLYSIKVLKNDGKGLISDVVTGIEWAIENKMNIVNFSLQTNVETDILRKAIKKANENDILLVASSGNMGGTKKDDTVTYPAAYDEVISVAAINKNGERYVHSSTGKRIDISAPGELVYTTVQSGLYFTLNGTSMSAPHVSGVAALVLQNNPKLNIEEIRKILVKSTKPLGNPHLYGKGLIDVQKAIKFSN</sequence>
<evidence type="ECO:0000313" key="14">
    <source>
        <dbReference type="EMBL" id="QHB15709.1"/>
    </source>
</evidence>
<dbReference type="InterPro" id="IPR037045">
    <property type="entry name" value="S8pro/Inhibitor_I9_sf"/>
</dbReference>
<dbReference type="Gene3D" id="3.30.70.80">
    <property type="entry name" value="Peptidase S8 propeptide/proteinase inhibitor I9"/>
    <property type="match status" value="1"/>
</dbReference>
<keyword evidence="7 11" id="KW-0378">Hydrolase</keyword>
<dbReference type="InterPro" id="IPR036852">
    <property type="entry name" value="Peptidase_S8/S53_dom_sf"/>
</dbReference>
<evidence type="ECO:0000259" key="13">
    <source>
        <dbReference type="Pfam" id="PF00082"/>
    </source>
</evidence>